<evidence type="ECO:0000313" key="2">
    <source>
        <dbReference type="EMBL" id="PYH89231.1"/>
    </source>
</evidence>
<gene>
    <name evidence="2" type="ORF">BO71DRAFT_403224</name>
</gene>
<accession>A0A319CXE9</accession>
<dbReference type="VEuPathDB" id="FungiDB:BO71DRAFT_403224"/>
<sequence length="81" mass="9068">MATHREPAPSGSSWLLLRMIVIILKTLYTAAITTPSRTSPAPRFVSLLTLDNTNRVGRQLAPRPRIRRGRTPASPLWAVRH</sequence>
<proteinExistence type="predicted"/>
<dbReference type="Proteomes" id="UP000247810">
    <property type="component" value="Unassembled WGS sequence"/>
</dbReference>
<dbReference type="EMBL" id="KZ826041">
    <property type="protein sequence ID" value="PYH89231.1"/>
    <property type="molecule type" value="Genomic_DNA"/>
</dbReference>
<evidence type="ECO:0000256" key="1">
    <source>
        <dbReference type="SAM" id="Phobius"/>
    </source>
</evidence>
<protein>
    <submittedName>
        <fullName evidence="2">Uncharacterized protein</fullName>
    </submittedName>
</protein>
<reference evidence="2 3" key="1">
    <citation type="submission" date="2018-02" db="EMBL/GenBank/DDBJ databases">
        <title>The genomes of Aspergillus section Nigri reveals drivers in fungal speciation.</title>
        <authorList>
            <consortium name="DOE Joint Genome Institute"/>
            <person name="Vesth T.C."/>
            <person name="Nybo J."/>
            <person name="Theobald S."/>
            <person name="Brandl J."/>
            <person name="Frisvad J.C."/>
            <person name="Nielsen K.F."/>
            <person name="Lyhne E.K."/>
            <person name="Kogle M.E."/>
            <person name="Kuo A."/>
            <person name="Riley R."/>
            <person name="Clum A."/>
            <person name="Nolan M."/>
            <person name="Lipzen A."/>
            <person name="Salamov A."/>
            <person name="Henrissat B."/>
            <person name="Wiebenga A."/>
            <person name="De vries R.P."/>
            <person name="Grigoriev I.V."/>
            <person name="Mortensen U.H."/>
            <person name="Andersen M.R."/>
            <person name="Baker S.E."/>
        </authorList>
    </citation>
    <scope>NUCLEOTIDE SEQUENCE [LARGE SCALE GENOMIC DNA]</scope>
    <source>
        <strain evidence="2 3">CBS 707.79</strain>
    </source>
</reference>
<feature type="transmembrane region" description="Helical" evidence="1">
    <location>
        <begin position="15"/>
        <end position="33"/>
    </location>
</feature>
<name>A0A319CXE9_9EURO</name>
<keyword evidence="1" id="KW-0812">Transmembrane</keyword>
<evidence type="ECO:0000313" key="3">
    <source>
        <dbReference type="Proteomes" id="UP000247810"/>
    </source>
</evidence>
<keyword evidence="1" id="KW-1133">Transmembrane helix</keyword>
<keyword evidence="3" id="KW-1185">Reference proteome</keyword>
<keyword evidence="1" id="KW-0472">Membrane</keyword>
<dbReference type="AlphaFoldDB" id="A0A319CXE9"/>
<organism evidence="2 3">
    <name type="scientific">Aspergillus ellipticus CBS 707.79</name>
    <dbReference type="NCBI Taxonomy" id="1448320"/>
    <lineage>
        <taxon>Eukaryota</taxon>
        <taxon>Fungi</taxon>
        <taxon>Dikarya</taxon>
        <taxon>Ascomycota</taxon>
        <taxon>Pezizomycotina</taxon>
        <taxon>Eurotiomycetes</taxon>
        <taxon>Eurotiomycetidae</taxon>
        <taxon>Eurotiales</taxon>
        <taxon>Aspergillaceae</taxon>
        <taxon>Aspergillus</taxon>
        <taxon>Aspergillus subgen. Circumdati</taxon>
    </lineage>
</organism>